<dbReference type="SUPFAM" id="SSF56574">
    <property type="entry name" value="Serpins"/>
    <property type="match status" value="1"/>
</dbReference>
<dbReference type="GO" id="GO:0016787">
    <property type="term" value="F:hydrolase activity"/>
    <property type="evidence" value="ECO:0007669"/>
    <property type="project" value="UniProtKB-KW"/>
</dbReference>
<evidence type="ECO:0000256" key="1">
    <source>
        <dbReference type="ARBA" id="ARBA00009500"/>
    </source>
</evidence>
<reference evidence="5 6" key="1">
    <citation type="journal article" date="2020" name="IScience">
        <title>Genome Sequencing of the Endangered Kingdonia uniflora (Circaeasteraceae, Ranunculales) Reveals Potential Mechanisms of Evolutionary Specialization.</title>
        <authorList>
            <person name="Sun Y."/>
            <person name="Deng T."/>
            <person name="Zhang A."/>
            <person name="Moore M.J."/>
            <person name="Landis J.B."/>
            <person name="Lin N."/>
            <person name="Zhang H."/>
            <person name="Zhang X."/>
            <person name="Huang J."/>
            <person name="Zhang X."/>
            <person name="Sun H."/>
            <person name="Wang H."/>
        </authorList>
    </citation>
    <scope>NUCLEOTIDE SEQUENCE [LARGE SCALE GENOMIC DNA]</scope>
    <source>
        <strain evidence="5">TB1705</strain>
        <tissue evidence="5">Leaf</tissue>
    </source>
</reference>
<comment type="similarity">
    <text evidence="1">Belongs to the serpin family.</text>
</comment>
<keyword evidence="2" id="KW-0233">DNA recombination</keyword>
<dbReference type="InterPro" id="IPR042178">
    <property type="entry name" value="Serpin_sf_1"/>
</dbReference>
<dbReference type="Gene3D" id="3.40.50.300">
    <property type="entry name" value="P-loop containing nucleotide triphosphate hydrolases"/>
    <property type="match status" value="1"/>
</dbReference>
<gene>
    <name evidence="5" type="ORF">GIB67_006207</name>
</gene>
<keyword evidence="2" id="KW-0547">Nucleotide-binding</keyword>
<dbReference type="InterPro" id="IPR036186">
    <property type="entry name" value="Serpin_sf"/>
</dbReference>
<dbReference type="AlphaFoldDB" id="A0A7J7N6H0"/>
<feature type="domain" description="Serpin" evidence="3">
    <location>
        <begin position="171"/>
        <end position="262"/>
    </location>
</feature>
<accession>A0A7J7N6H0</accession>
<dbReference type="InterPro" id="IPR023796">
    <property type="entry name" value="Serpin_dom"/>
</dbReference>
<protein>
    <recommendedName>
        <fullName evidence="2">ATP-dependent DNA helicase</fullName>
        <ecNumber evidence="2">5.6.2.3</ecNumber>
    </recommendedName>
</protein>
<dbReference type="PANTHER" id="PTHR10492:SF90">
    <property type="entry name" value="ATP-DEPENDENT DNA HELICASE"/>
    <property type="match status" value="1"/>
</dbReference>
<dbReference type="Gene3D" id="3.30.497.10">
    <property type="entry name" value="Antithrombin, subunit I, domain 2"/>
    <property type="match status" value="1"/>
</dbReference>
<dbReference type="InterPro" id="IPR010285">
    <property type="entry name" value="DNA_helicase_pif1-like_DEAD"/>
</dbReference>
<proteinExistence type="inferred from homology"/>
<dbReference type="GO" id="GO:0006310">
    <property type="term" value="P:DNA recombination"/>
    <property type="evidence" value="ECO:0007669"/>
    <property type="project" value="UniProtKB-KW"/>
</dbReference>
<keyword evidence="2" id="KW-0378">Hydrolase</keyword>
<dbReference type="GO" id="GO:0000723">
    <property type="term" value="P:telomere maintenance"/>
    <property type="evidence" value="ECO:0007669"/>
    <property type="project" value="InterPro"/>
</dbReference>
<keyword evidence="2" id="KW-0067">ATP-binding</keyword>
<name>A0A7J7N6H0_9MAGN</name>
<evidence type="ECO:0000313" key="6">
    <source>
        <dbReference type="Proteomes" id="UP000541444"/>
    </source>
</evidence>
<sequence length="292" mass="32327">MVALCKALVSLRQNVDTINMAKLASVSNAPCQAAPLYRFHLGSASRFSSNLQPFDIDLSSEESRRRTFNSVDQLNDEQRYTYNAVIDSVRNEVGTVFFLNEAAGTGKTFVYNSLAATCRNGKKIAILVTSSEVFTEQDFNLATKEAFPTKLEGLVKEFSFPGAISLRCLDFSLIVAGSKGKTLEELHYLLDSNSNDKLNLFSSQVVSLVFLDASQRGGPWVAFSNGVWIEKSMPMKSSFKGIVENDYKSAAKEVDFITKESATLYEKAVFEVVSYLISSDKDDDVTFDLHSK</sequence>
<comment type="cofactor">
    <cofactor evidence="2">
        <name>Mg(2+)</name>
        <dbReference type="ChEBI" id="CHEBI:18420"/>
    </cofactor>
</comment>
<dbReference type="InterPro" id="IPR027417">
    <property type="entry name" value="P-loop_NTPase"/>
</dbReference>
<evidence type="ECO:0000259" key="4">
    <source>
        <dbReference type="Pfam" id="PF05970"/>
    </source>
</evidence>
<keyword evidence="2" id="KW-0347">Helicase</keyword>
<keyword evidence="2" id="KW-0227">DNA damage</keyword>
<keyword evidence="2" id="KW-0234">DNA repair</keyword>
<dbReference type="EMBL" id="JACGCM010001022">
    <property type="protein sequence ID" value="KAF6162498.1"/>
    <property type="molecule type" value="Genomic_DNA"/>
</dbReference>
<comment type="similarity">
    <text evidence="2">Belongs to the helicase family.</text>
</comment>
<dbReference type="GO" id="GO:0005524">
    <property type="term" value="F:ATP binding"/>
    <property type="evidence" value="ECO:0007669"/>
    <property type="project" value="UniProtKB-KW"/>
</dbReference>
<organism evidence="5 6">
    <name type="scientific">Kingdonia uniflora</name>
    <dbReference type="NCBI Taxonomy" id="39325"/>
    <lineage>
        <taxon>Eukaryota</taxon>
        <taxon>Viridiplantae</taxon>
        <taxon>Streptophyta</taxon>
        <taxon>Embryophyta</taxon>
        <taxon>Tracheophyta</taxon>
        <taxon>Spermatophyta</taxon>
        <taxon>Magnoliopsida</taxon>
        <taxon>Ranunculales</taxon>
        <taxon>Circaeasteraceae</taxon>
        <taxon>Kingdonia</taxon>
    </lineage>
</organism>
<keyword evidence="6" id="KW-1185">Reference proteome</keyword>
<dbReference type="EC" id="5.6.2.3" evidence="2"/>
<evidence type="ECO:0000256" key="2">
    <source>
        <dbReference type="RuleBase" id="RU363044"/>
    </source>
</evidence>
<evidence type="ECO:0000259" key="3">
    <source>
        <dbReference type="Pfam" id="PF00079"/>
    </source>
</evidence>
<feature type="domain" description="DNA helicase Pif1-like DEAD-box helicase" evidence="4">
    <location>
        <begin position="73"/>
        <end position="133"/>
    </location>
</feature>
<dbReference type="OrthoDB" id="1063785at2759"/>
<comment type="catalytic activity">
    <reaction evidence="2">
        <text>ATP + H2O = ADP + phosphate + H(+)</text>
        <dbReference type="Rhea" id="RHEA:13065"/>
        <dbReference type="ChEBI" id="CHEBI:15377"/>
        <dbReference type="ChEBI" id="CHEBI:15378"/>
        <dbReference type="ChEBI" id="CHEBI:30616"/>
        <dbReference type="ChEBI" id="CHEBI:43474"/>
        <dbReference type="ChEBI" id="CHEBI:456216"/>
        <dbReference type="EC" id="5.6.2.3"/>
    </reaction>
</comment>
<dbReference type="Pfam" id="PF05970">
    <property type="entry name" value="PIF1"/>
    <property type="match status" value="1"/>
</dbReference>
<evidence type="ECO:0000313" key="5">
    <source>
        <dbReference type="EMBL" id="KAF6162498.1"/>
    </source>
</evidence>
<dbReference type="Pfam" id="PF00079">
    <property type="entry name" value="Serpin"/>
    <property type="match status" value="1"/>
</dbReference>
<dbReference type="SUPFAM" id="SSF52540">
    <property type="entry name" value="P-loop containing nucleoside triphosphate hydrolases"/>
    <property type="match status" value="1"/>
</dbReference>
<dbReference type="GO" id="GO:0043139">
    <property type="term" value="F:5'-3' DNA helicase activity"/>
    <property type="evidence" value="ECO:0007669"/>
    <property type="project" value="UniProtKB-EC"/>
</dbReference>
<dbReference type="Proteomes" id="UP000541444">
    <property type="component" value="Unassembled WGS sequence"/>
</dbReference>
<comment type="caution">
    <text evidence="5">The sequence shown here is derived from an EMBL/GenBank/DDBJ whole genome shotgun (WGS) entry which is preliminary data.</text>
</comment>
<dbReference type="PANTHER" id="PTHR10492">
    <property type="match status" value="1"/>
</dbReference>
<dbReference type="GO" id="GO:0006281">
    <property type="term" value="P:DNA repair"/>
    <property type="evidence" value="ECO:0007669"/>
    <property type="project" value="UniProtKB-KW"/>
</dbReference>
<feature type="non-terminal residue" evidence="5">
    <location>
        <position position="1"/>
    </location>
</feature>